<dbReference type="AlphaFoldDB" id="A0A246GGR6"/>
<dbReference type="EMBL" id="MTCZ01000125">
    <property type="protein sequence ID" value="OWP83355.1"/>
    <property type="molecule type" value="Genomic_DNA"/>
</dbReference>
<protein>
    <recommendedName>
        <fullName evidence="3">Bacteriocin</fullName>
    </recommendedName>
</protein>
<sequence>MKNLNVVELNAQELKNVEGGNKYVKAFNFIMEAAGIYDAIDDFKSGWNSVHSYGSGSGGSW</sequence>
<gene>
    <name evidence="1" type="ORF">BWK59_10940</name>
</gene>
<evidence type="ECO:0000313" key="2">
    <source>
        <dbReference type="Proteomes" id="UP000197768"/>
    </source>
</evidence>
<accession>A0A246GGR6</accession>
<evidence type="ECO:0000313" key="1">
    <source>
        <dbReference type="EMBL" id="OWP83355.1"/>
    </source>
</evidence>
<reference evidence="1 2" key="1">
    <citation type="journal article" date="2017" name="Infect. Genet. Evol.">
        <title>Comparative genome analysis of fish pathogen Flavobacterium columnare reveals extensive sequence diversity within the species.</title>
        <authorList>
            <person name="Kayansamruaj P."/>
            <person name="Dong H.T."/>
            <person name="Hirono I."/>
            <person name="Kondo H."/>
            <person name="Senapin S."/>
            <person name="Rodkhum C."/>
        </authorList>
    </citation>
    <scope>NUCLEOTIDE SEQUENCE [LARGE SCALE GENOMIC DNA]</scope>
    <source>
        <strain evidence="1 2">1215</strain>
    </source>
</reference>
<proteinExistence type="predicted"/>
<name>A0A246GGR6_9FLAO</name>
<dbReference type="RefSeq" id="WP_088393833.1">
    <property type="nucleotide sequence ID" value="NZ_CP067378.1"/>
</dbReference>
<dbReference type="Proteomes" id="UP000197768">
    <property type="component" value="Unassembled WGS sequence"/>
</dbReference>
<comment type="caution">
    <text evidence="1">The sequence shown here is derived from an EMBL/GenBank/DDBJ whole genome shotgun (WGS) entry which is preliminary data.</text>
</comment>
<organism evidence="1 2">
    <name type="scientific">Flavobacterium davisii</name>
    <dbReference type="NCBI Taxonomy" id="2906077"/>
    <lineage>
        <taxon>Bacteria</taxon>
        <taxon>Pseudomonadati</taxon>
        <taxon>Bacteroidota</taxon>
        <taxon>Flavobacteriia</taxon>
        <taxon>Flavobacteriales</taxon>
        <taxon>Flavobacteriaceae</taxon>
        <taxon>Flavobacterium</taxon>
    </lineage>
</organism>
<evidence type="ECO:0008006" key="3">
    <source>
        <dbReference type="Google" id="ProtNLM"/>
    </source>
</evidence>